<sequence>MKMFGIKKGFSLLELILALGIGSAIALIKFQDMKVEQEDLVAKTAGEQIKQLGEAVNGYISMRYDKLSTLTSSSNQSSDPGPRNCNSTGCEIDFHTLINEGLLPTSYNGNNIYKSPYKIILKREGTAPNYVINGLITTSSAWIEGGHIRYDLLGKAMQVAGVDSGITKDSTSVAGFQSQWNEKNTTFNNITRDGLLAFRVGYNSALYSIYLRRDGTLPMTGDLNMGGNNINNAKNITASGTGSFGGNITSGGTVTAAGQVVAHNGYGDTISLGGDAAGNDYEIRLSNGARPLSVFSPNAADYTTVLNVYKNAKIQQRLATNGLDPNDLPSGWSGGLRTNDVYAAGTVGAGSGGVVNAYINSAGNIYASNDINAGHQVNTQYLWASGNVNSNYIHSNGNIDAAGRLNVGEYAYVNGQAGIGGGCSPNGLIGRTSSGSLLSCVNGIWKAAGQGSIYYNSATATAYRFPSATVYCNGNDIALGGGGQCSSKSGYIWLNGNRPVGDNGWFASCDQNKTDDGNSSIITYVKCSAQ</sequence>
<evidence type="ECO:0000313" key="3">
    <source>
        <dbReference type="Proteomes" id="UP001350972"/>
    </source>
</evidence>
<dbReference type="PROSITE" id="PS00409">
    <property type="entry name" value="PROKAR_NTER_METHYL"/>
    <property type="match status" value="1"/>
</dbReference>
<evidence type="ECO:0000256" key="1">
    <source>
        <dbReference type="ARBA" id="ARBA00004167"/>
    </source>
</evidence>
<gene>
    <name evidence="2" type="ORF">LM286_17030</name>
</gene>
<protein>
    <submittedName>
        <fullName evidence="2">Prepilin-type N-terminal cleavage/methylation domain-containing protein</fullName>
    </submittedName>
</protein>
<organism evidence="2 3">
    <name type="scientific">Raoultella ornithinolytica</name>
    <name type="common">Klebsiella ornithinolytica</name>
    <dbReference type="NCBI Taxonomy" id="54291"/>
    <lineage>
        <taxon>Bacteria</taxon>
        <taxon>Pseudomonadati</taxon>
        <taxon>Pseudomonadota</taxon>
        <taxon>Gammaproteobacteria</taxon>
        <taxon>Enterobacterales</taxon>
        <taxon>Enterobacteriaceae</taxon>
        <taxon>Klebsiella/Raoultella group</taxon>
        <taxon>Raoultella</taxon>
    </lineage>
</organism>
<dbReference type="InterPro" id="IPR012902">
    <property type="entry name" value="N_methyl_site"/>
</dbReference>
<dbReference type="EMBL" id="CP145163">
    <property type="protein sequence ID" value="WWC10058.1"/>
    <property type="molecule type" value="Genomic_DNA"/>
</dbReference>
<reference evidence="2 3" key="1">
    <citation type="submission" date="2024-02" db="EMBL/GenBank/DDBJ databases">
        <title>Tn5403 promotes plasmid rearrangements and degradation of the Klebsiella pneumoniae carbapenemase (KPC) transposon Tn4401.</title>
        <authorList>
            <person name="Sheppard A.E."/>
            <person name="Barry K.E."/>
            <person name="Parikh H.I."/>
            <person name="Vegesana K."/>
            <person name="Sebra R."/>
            <person name="George S."/>
            <person name="Sanderson N.D."/>
            <person name="Stoesser N."/>
            <person name="Eyre D.W."/>
            <person name="Crook D.W."/>
            <person name="Walker A.S."/>
            <person name="Mathers A.J."/>
        </authorList>
    </citation>
    <scope>NUCLEOTIDE SEQUENCE [LARGE SCALE GENOMIC DNA]</scope>
    <source>
        <strain evidence="2 3">CAV1921</strain>
    </source>
</reference>
<dbReference type="NCBIfam" id="TIGR02532">
    <property type="entry name" value="IV_pilin_GFxxxE"/>
    <property type="match status" value="1"/>
</dbReference>
<proteinExistence type="predicted"/>
<dbReference type="RefSeq" id="WP_338481253.1">
    <property type="nucleotide sequence ID" value="NZ_CP145156.1"/>
</dbReference>
<comment type="subcellular location">
    <subcellularLocation>
        <location evidence="1">Membrane</location>
        <topology evidence="1">Single-pass membrane protein</topology>
    </subcellularLocation>
</comment>
<keyword evidence="3" id="KW-1185">Reference proteome</keyword>
<dbReference type="Proteomes" id="UP001350972">
    <property type="component" value="Chromosome"/>
</dbReference>
<accession>A0ABZ2DP55</accession>
<evidence type="ECO:0000313" key="2">
    <source>
        <dbReference type="EMBL" id="WWC10058.1"/>
    </source>
</evidence>
<name>A0ABZ2DP55_RAOOR</name>